<keyword evidence="1" id="KW-0812">Transmembrane</keyword>
<dbReference type="InterPro" id="IPR027853">
    <property type="entry name" value="DUF4492"/>
</dbReference>
<protein>
    <recommendedName>
        <fullName evidence="4">DUF4492 domain-containing protein</fullName>
    </recommendedName>
</protein>
<keyword evidence="1" id="KW-0472">Membrane</keyword>
<evidence type="ECO:0000256" key="1">
    <source>
        <dbReference type="SAM" id="Phobius"/>
    </source>
</evidence>
<sequence length="98" mass="11871">MVNNFAIENTNRKITKMLENKFHQILLFPFSELIKIYKHGFSIMSRESKLLWAIAIIKLFIMFGILKMFFFKDFLKTNFDNNQQRIEYLQNTLTEIKK</sequence>
<organism evidence="2 3">
    <name type="scientific">Cloacibacterium rupense</name>
    <dbReference type="NCBI Taxonomy" id="517423"/>
    <lineage>
        <taxon>Bacteria</taxon>
        <taxon>Pseudomonadati</taxon>
        <taxon>Bacteroidota</taxon>
        <taxon>Flavobacteriia</taxon>
        <taxon>Flavobacteriales</taxon>
        <taxon>Weeksellaceae</taxon>
    </lineage>
</organism>
<dbReference type="Proteomes" id="UP000620064">
    <property type="component" value="Unassembled WGS sequence"/>
</dbReference>
<evidence type="ECO:0000313" key="2">
    <source>
        <dbReference type="EMBL" id="GGP02478.1"/>
    </source>
</evidence>
<gene>
    <name evidence="2" type="ORF">GCM10010992_07020</name>
</gene>
<reference evidence="3" key="1">
    <citation type="journal article" date="2019" name="Int. J. Syst. Evol. Microbiol.">
        <title>The Global Catalogue of Microorganisms (GCM) 10K type strain sequencing project: providing services to taxonomists for standard genome sequencing and annotation.</title>
        <authorList>
            <consortium name="The Broad Institute Genomics Platform"/>
            <consortium name="The Broad Institute Genome Sequencing Center for Infectious Disease"/>
            <person name="Wu L."/>
            <person name="Ma J."/>
        </authorList>
    </citation>
    <scope>NUCLEOTIDE SEQUENCE [LARGE SCALE GENOMIC DNA]</scope>
    <source>
        <strain evidence="3">CGMCC 1.7656</strain>
    </source>
</reference>
<keyword evidence="1" id="KW-1133">Transmembrane helix</keyword>
<feature type="transmembrane region" description="Helical" evidence="1">
    <location>
        <begin position="50"/>
        <end position="70"/>
    </location>
</feature>
<keyword evidence="3" id="KW-1185">Reference proteome</keyword>
<name>A0ABQ2NHZ8_9FLAO</name>
<accession>A0ABQ2NHZ8</accession>
<evidence type="ECO:0008006" key="4">
    <source>
        <dbReference type="Google" id="ProtNLM"/>
    </source>
</evidence>
<dbReference type="EMBL" id="BMLV01000001">
    <property type="protein sequence ID" value="GGP02478.1"/>
    <property type="molecule type" value="Genomic_DNA"/>
</dbReference>
<comment type="caution">
    <text evidence="2">The sequence shown here is derived from an EMBL/GenBank/DDBJ whole genome shotgun (WGS) entry which is preliminary data.</text>
</comment>
<dbReference type="Pfam" id="PF14899">
    <property type="entry name" value="DUF4492"/>
    <property type="match status" value="1"/>
</dbReference>
<proteinExistence type="predicted"/>
<evidence type="ECO:0000313" key="3">
    <source>
        <dbReference type="Proteomes" id="UP000620064"/>
    </source>
</evidence>